<reference evidence="2" key="1">
    <citation type="submission" date="2022-11" db="UniProtKB">
        <authorList>
            <consortium name="EnsemblMetazoa"/>
        </authorList>
    </citation>
    <scope>IDENTIFICATION</scope>
</reference>
<proteinExistence type="predicted"/>
<dbReference type="RefSeq" id="XP_020910443.1">
    <property type="nucleotide sequence ID" value="XM_021054784.2"/>
</dbReference>
<dbReference type="AlphaFoldDB" id="A0A913XWS5"/>
<name>A0A913XWS5_EXADI</name>
<feature type="region of interest" description="Disordered" evidence="1">
    <location>
        <begin position="135"/>
        <end position="154"/>
    </location>
</feature>
<keyword evidence="3" id="KW-1185">Reference proteome</keyword>
<dbReference type="KEGG" id="epa:110248276"/>
<dbReference type="GeneID" id="110248276"/>
<feature type="region of interest" description="Disordered" evidence="1">
    <location>
        <begin position="1"/>
        <end position="81"/>
    </location>
</feature>
<evidence type="ECO:0000313" key="2">
    <source>
        <dbReference type="EnsemblMetazoa" id="XP_020910443.1"/>
    </source>
</evidence>
<accession>A0A913XWS5</accession>
<dbReference type="OrthoDB" id="10427246at2759"/>
<dbReference type="EnsemblMetazoa" id="XM_028661937.1">
    <property type="protein sequence ID" value="XP_028517738.1"/>
    <property type="gene ID" value="LOC110248276"/>
</dbReference>
<evidence type="ECO:0000256" key="1">
    <source>
        <dbReference type="SAM" id="MobiDB-lite"/>
    </source>
</evidence>
<dbReference type="RefSeq" id="XP_028517738.1">
    <property type="nucleotide sequence ID" value="XM_028661937.1"/>
</dbReference>
<protein>
    <submittedName>
        <fullName evidence="2">Uncharacterized protein</fullName>
    </submittedName>
</protein>
<sequence>MDSLKGSLRKDTPAHVQMPNKLQHQMEKVSLNPTNEDVDDINQLQENKEIKSTVTTKRSRKPTPAHVQNQPSKNKKATSFDEDIIEQEEEDIEETETFTETSKTENKRVENTTRIYRKDTPAVVKTEHFKDCTWSSDSIKEEDDENAETEEDAENTLTCYRLRKPSILLCSHPSLEK</sequence>
<dbReference type="Proteomes" id="UP000887567">
    <property type="component" value="Unplaced"/>
</dbReference>
<feature type="region of interest" description="Disordered" evidence="1">
    <location>
        <begin position="89"/>
        <end position="108"/>
    </location>
</feature>
<feature type="compositionally biased region" description="Acidic residues" evidence="1">
    <location>
        <begin position="140"/>
        <end position="154"/>
    </location>
</feature>
<organism evidence="2 3">
    <name type="scientific">Exaiptasia diaphana</name>
    <name type="common">Tropical sea anemone</name>
    <name type="synonym">Aiptasia pulchella</name>
    <dbReference type="NCBI Taxonomy" id="2652724"/>
    <lineage>
        <taxon>Eukaryota</taxon>
        <taxon>Metazoa</taxon>
        <taxon>Cnidaria</taxon>
        <taxon>Anthozoa</taxon>
        <taxon>Hexacorallia</taxon>
        <taxon>Actiniaria</taxon>
        <taxon>Aiptasiidae</taxon>
        <taxon>Exaiptasia</taxon>
    </lineage>
</organism>
<evidence type="ECO:0000313" key="3">
    <source>
        <dbReference type="Proteomes" id="UP000887567"/>
    </source>
</evidence>
<dbReference type="EnsemblMetazoa" id="XM_021054784.2">
    <property type="protein sequence ID" value="XP_020910443.1"/>
    <property type="gene ID" value="LOC110248276"/>
</dbReference>